<organism evidence="8 9">
    <name type="scientific">Pannonibacter indicus</name>
    <dbReference type="NCBI Taxonomy" id="466044"/>
    <lineage>
        <taxon>Bacteria</taxon>
        <taxon>Pseudomonadati</taxon>
        <taxon>Pseudomonadota</taxon>
        <taxon>Alphaproteobacteria</taxon>
        <taxon>Hyphomicrobiales</taxon>
        <taxon>Stappiaceae</taxon>
        <taxon>Pannonibacter</taxon>
    </lineage>
</organism>
<dbReference type="SUPFAM" id="SSF50022">
    <property type="entry name" value="ISP domain"/>
    <property type="match status" value="1"/>
</dbReference>
<dbReference type="Pfam" id="PF00355">
    <property type="entry name" value="Rieske"/>
    <property type="match status" value="1"/>
</dbReference>
<dbReference type="PROSITE" id="PS51296">
    <property type="entry name" value="RIESKE"/>
    <property type="match status" value="1"/>
</dbReference>
<evidence type="ECO:0000313" key="9">
    <source>
        <dbReference type="Proteomes" id="UP000183900"/>
    </source>
</evidence>
<dbReference type="EMBL" id="CYHE01000002">
    <property type="protein sequence ID" value="CUA92698.1"/>
    <property type="molecule type" value="Genomic_DNA"/>
</dbReference>
<dbReference type="AlphaFoldDB" id="A0A0K6HPI1"/>
<protein>
    <submittedName>
        <fullName evidence="8">Rieske [2Fe-2S] domain</fullName>
    </submittedName>
</protein>
<keyword evidence="5" id="KW-0411">Iron-sulfur</keyword>
<dbReference type="GO" id="GO:0016491">
    <property type="term" value="F:oxidoreductase activity"/>
    <property type="evidence" value="ECO:0007669"/>
    <property type="project" value="UniProtKB-KW"/>
</dbReference>
<evidence type="ECO:0000256" key="3">
    <source>
        <dbReference type="ARBA" id="ARBA00023002"/>
    </source>
</evidence>
<dbReference type="GO" id="GO:0046872">
    <property type="term" value="F:metal ion binding"/>
    <property type="evidence" value="ECO:0007669"/>
    <property type="project" value="UniProtKB-KW"/>
</dbReference>
<keyword evidence="1" id="KW-0001">2Fe-2S</keyword>
<keyword evidence="9" id="KW-1185">Reference proteome</keyword>
<dbReference type="GO" id="GO:0051537">
    <property type="term" value="F:2 iron, 2 sulfur cluster binding"/>
    <property type="evidence" value="ECO:0007669"/>
    <property type="project" value="UniProtKB-KW"/>
</dbReference>
<reference evidence="9" key="1">
    <citation type="submission" date="2015-08" db="EMBL/GenBank/DDBJ databases">
        <authorList>
            <person name="Varghese N."/>
        </authorList>
    </citation>
    <scope>NUCLEOTIDE SEQUENCE [LARGE SCALE GENOMIC DNA]</scope>
    <source>
        <strain evidence="9">DSM 23407</strain>
    </source>
</reference>
<evidence type="ECO:0000256" key="1">
    <source>
        <dbReference type="ARBA" id="ARBA00022714"/>
    </source>
</evidence>
<dbReference type="InterPro" id="IPR036922">
    <property type="entry name" value="Rieske_2Fe-2S_sf"/>
</dbReference>
<dbReference type="InterPro" id="IPR017941">
    <property type="entry name" value="Rieske_2Fe-2S"/>
</dbReference>
<dbReference type="PANTHER" id="PTHR21266">
    <property type="entry name" value="IRON-SULFUR DOMAIN CONTAINING PROTEIN"/>
    <property type="match status" value="1"/>
</dbReference>
<evidence type="ECO:0000256" key="4">
    <source>
        <dbReference type="ARBA" id="ARBA00023004"/>
    </source>
</evidence>
<evidence type="ECO:0000256" key="2">
    <source>
        <dbReference type="ARBA" id="ARBA00022723"/>
    </source>
</evidence>
<accession>A0A0K6HPI1</accession>
<sequence>MDNLKAELLRGLWYVACPGAEIKPGAMTGKKLMGGMVLLGRDKAGKVFALRDICPHRGIPLRHGKFDGETAQCCYHGWRFDTDGVCVDIPSTHEDQPSTFPRSPAAPIPSWSGRG</sequence>
<dbReference type="Proteomes" id="UP000183900">
    <property type="component" value="Unassembled WGS sequence"/>
</dbReference>
<evidence type="ECO:0000256" key="6">
    <source>
        <dbReference type="SAM" id="MobiDB-lite"/>
    </source>
</evidence>
<feature type="region of interest" description="Disordered" evidence="6">
    <location>
        <begin position="91"/>
        <end position="115"/>
    </location>
</feature>
<proteinExistence type="predicted"/>
<feature type="domain" description="Rieske" evidence="7">
    <location>
        <begin position="14"/>
        <end position="93"/>
    </location>
</feature>
<keyword evidence="3" id="KW-0560">Oxidoreductase</keyword>
<evidence type="ECO:0000256" key="5">
    <source>
        <dbReference type="ARBA" id="ARBA00023014"/>
    </source>
</evidence>
<name>A0A0K6HPI1_9HYPH</name>
<dbReference type="RefSeq" id="WP_208975525.1">
    <property type="nucleotide sequence ID" value="NZ_CYHE01000002.1"/>
</dbReference>
<dbReference type="InterPro" id="IPR050584">
    <property type="entry name" value="Cholesterol_7-desaturase"/>
</dbReference>
<dbReference type="PANTHER" id="PTHR21266:SF60">
    <property type="entry name" value="3-KETOSTEROID-9-ALPHA-MONOOXYGENASE, OXYGENASE COMPONENT"/>
    <property type="match status" value="1"/>
</dbReference>
<dbReference type="Gene3D" id="2.102.10.10">
    <property type="entry name" value="Rieske [2Fe-2S] iron-sulphur domain"/>
    <property type="match status" value="1"/>
</dbReference>
<evidence type="ECO:0000259" key="7">
    <source>
        <dbReference type="PROSITE" id="PS51296"/>
    </source>
</evidence>
<keyword evidence="4" id="KW-0408">Iron</keyword>
<keyword evidence="2" id="KW-0479">Metal-binding</keyword>
<gene>
    <name evidence="8" type="ORF">Ga0061067_10276</name>
</gene>
<evidence type="ECO:0000313" key="8">
    <source>
        <dbReference type="EMBL" id="CUA92698.1"/>
    </source>
</evidence>